<dbReference type="Gene3D" id="3.10.20.30">
    <property type="match status" value="1"/>
</dbReference>
<evidence type="ECO:0000256" key="1">
    <source>
        <dbReference type="ARBA" id="ARBA00007874"/>
    </source>
</evidence>
<dbReference type="InterPro" id="IPR010241">
    <property type="entry name" value="Fd_pln"/>
</dbReference>
<keyword evidence="11" id="KW-1185">Reference proteome</keyword>
<reference evidence="10 11" key="1">
    <citation type="journal article" date="2019" name="Int. J. Syst. Evol. Microbiol.">
        <title>The Global Catalogue of Microorganisms (GCM) 10K type strain sequencing project: providing services to taxonomists for standard genome sequencing and annotation.</title>
        <authorList>
            <consortium name="The Broad Institute Genomics Platform"/>
            <consortium name="The Broad Institute Genome Sequencing Center for Infectious Disease"/>
            <person name="Wu L."/>
            <person name="Ma J."/>
        </authorList>
    </citation>
    <scope>NUCLEOTIDE SEQUENCE [LARGE SCALE GENOMIC DNA]</scope>
    <source>
        <strain evidence="10 11">LMG 29247</strain>
    </source>
</reference>
<dbReference type="InterPro" id="IPR006058">
    <property type="entry name" value="2Fe2S_fd_BS"/>
</dbReference>
<evidence type="ECO:0000256" key="3">
    <source>
        <dbReference type="ARBA" id="ARBA00022714"/>
    </source>
</evidence>
<gene>
    <name evidence="10" type="ORF">ACFQE6_18370</name>
</gene>
<keyword evidence="4" id="KW-0479">Metal-binding</keyword>
<evidence type="ECO:0000313" key="11">
    <source>
        <dbReference type="Proteomes" id="UP001596383"/>
    </source>
</evidence>
<dbReference type="NCBIfam" id="TIGR02008">
    <property type="entry name" value="fdx_plant"/>
    <property type="match status" value="1"/>
</dbReference>
<dbReference type="RefSeq" id="WP_273739813.1">
    <property type="nucleotide sequence ID" value="NZ_JAQIVI010000299.1"/>
</dbReference>
<organism evidence="10 11">
    <name type="scientific">Natrinema soli</name>
    <dbReference type="NCBI Taxonomy" id="1930624"/>
    <lineage>
        <taxon>Archaea</taxon>
        <taxon>Methanobacteriati</taxon>
        <taxon>Methanobacteriota</taxon>
        <taxon>Stenosarchaea group</taxon>
        <taxon>Halobacteria</taxon>
        <taxon>Halobacteriales</taxon>
        <taxon>Natrialbaceae</taxon>
        <taxon>Natrinema</taxon>
    </lineage>
</organism>
<keyword evidence="2" id="KW-0813">Transport</keyword>
<dbReference type="PANTHER" id="PTHR43112:SF3">
    <property type="entry name" value="FERREDOXIN-2, CHLOROPLASTIC"/>
    <property type="match status" value="1"/>
</dbReference>
<dbReference type="PROSITE" id="PS00197">
    <property type="entry name" value="2FE2S_FER_1"/>
    <property type="match status" value="1"/>
</dbReference>
<keyword evidence="5" id="KW-0249">Electron transport</keyword>
<comment type="similarity">
    <text evidence="1">Belongs to the 2Fe2S plant-type ferredoxin family.</text>
</comment>
<feature type="domain" description="2Fe-2S ferredoxin-type" evidence="9">
    <location>
        <begin position="5"/>
        <end position="94"/>
    </location>
</feature>
<dbReference type="Pfam" id="PF00111">
    <property type="entry name" value="Fer2"/>
    <property type="match status" value="1"/>
</dbReference>
<dbReference type="EMBL" id="JBHSWV010000299">
    <property type="protein sequence ID" value="MFC6766867.1"/>
    <property type="molecule type" value="Genomic_DNA"/>
</dbReference>
<dbReference type="AlphaFoldDB" id="A0ABD5SPF5"/>
<proteinExistence type="inferred from homology"/>
<comment type="cofactor">
    <cofactor evidence="8">
        <name>[2Fe-2S] cluster</name>
        <dbReference type="ChEBI" id="CHEBI:190135"/>
    </cofactor>
</comment>
<dbReference type="InterPro" id="IPR001041">
    <property type="entry name" value="2Fe-2S_ferredoxin-type"/>
</dbReference>
<protein>
    <submittedName>
        <fullName evidence="10">2Fe-2S iron-sulfur cluster-binding protein</fullName>
    </submittedName>
</protein>
<dbReference type="Proteomes" id="UP001596383">
    <property type="component" value="Unassembled WGS sequence"/>
</dbReference>
<evidence type="ECO:0000313" key="10">
    <source>
        <dbReference type="EMBL" id="MFC6766867.1"/>
    </source>
</evidence>
<dbReference type="SUPFAM" id="SSF54292">
    <property type="entry name" value="2Fe-2S ferredoxin-like"/>
    <property type="match status" value="1"/>
</dbReference>
<dbReference type="InterPro" id="IPR012675">
    <property type="entry name" value="Beta-grasp_dom_sf"/>
</dbReference>
<dbReference type="GO" id="GO:0051537">
    <property type="term" value="F:2 iron, 2 sulfur cluster binding"/>
    <property type="evidence" value="ECO:0007669"/>
    <property type="project" value="UniProtKB-KW"/>
</dbReference>
<evidence type="ECO:0000256" key="7">
    <source>
        <dbReference type="ARBA" id="ARBA00023014"/>
    </source>
</evidence>
<evidence type="ECO:0000256" key="4">
    <source>
        <dbReference type="ARBA" id="ARBA00022723"/>
    </source>
</evidence>
<keyword evidence="3" id="KW-0001">2Fe-2S</keyword>
<comment type="caution">
    <text evidence="10">The sequence shown here is derived from an EMBL/GenBank/DDBJ whole genome shotgun (WGS) entry which is preliminary data.</text>
</comment>
<dbReference type="PANTHER" id="PTHR43112">
    <property type="entry name" value="FERREDOXIN"/>
    <property type="match status" value="1"/>
</dbReference>
<keyword evidence="7" id="KW-0411">Iron-sulfur</keyword>
<dbReference type="CDD" id="cd00207">
    <property type="entry name" value="fer2"/>
    <property type="match status" value="1"/>
</dbReference>
<accession>A0ABD5SPF5</accession>
<evidence type="ECO:0000256" key="8">
    <source>
        <dbReference type="ARBA" id="ARBA00034078"/>
    </source>
</evidence>
<dbReference type="PROSITE" id="PS51085">
    <property type="entry name" value="2FE2S_FER_2"/>
    <property type="match status" value="1"/>
</dbReference>
<dbReference type="GO" id="GO:0046872">
    <property type="term" value="F:metal ion binding"/>
    <property type="evidence" value="ECO:0007669"/>
    <property type="project" value="UniProtKB-KW"/>
</dbReference>
<evidence type="ECO:0000256" key="2">
    <source>
        <dbReference type="ARBA" id="ARBA00022448"/>
    </source>
</evidence>
<evidence type="ECO:0000259" key="9">
    <source>
        <dbReference type="PROSITE" id="PS51085"/>
    </source>
</evidence>
<dbReference type="InterPro" id="IPR036010">
    <property type="entry name" value="2Fe-2S_ferredoxin-like_sf"/>
</dbReference>
<name>A0ABD5SPF5_9EURY</name>
<keyword evidence="6" id="KW-0408">Iron</keyword>
<sequence length="94" mass="10264">MGKTHEVEFVKEDVTLEVPENKSILDAAEEMGMSPPYRCRRGICGVCCAKLLDGGDVDQSEGMFLSESEKDEGYVLTCIGKPCSDLKLETESSP</sequence>
<evidence type="ECO:0000256" key="5">
    <source>
        <dbReference type="ARBA" id="ARBA00022982"/>
    </source>
</evidence>
<evidence type="ECO:0000256" key="6">
    <source>
        <dbReference type="ARBA" id="ARBA00023004"/>
    </source>
</evidence>